<evidence type="ECO:0000313" key="1">
    <source>
        <dbReference type="EMBL" id="SDC82446.1"/>
    </source>
</evidence>
<reference evidence="2" key="1">
    <citation type="submission" date="2016-10" db="EMBL/GenBank/DDBJ databases">
        <authorList>
            <person name="Varghese N."/>
            <person name="Submissions S."/>
        </authorList>
    </citation>
    <scope>NUCLEOTIDE SEQUENCE [LARGE SCALE GENOMIC DNA]</scope>
    <source>
        <strain evidence="2">DSM 26382</strain>
    </source>
</reference>
<gene>
    <name evidence="1" type="ORF">SAMN05216576_10748</name>
</gene>
<name>A0A1G6PSE9_9GAMM</name>
<proteinExistence type="predicted"/>
<sequence length="622" mass="67424">MTTTVIRPTADLPLDIPQSAISVAAVADLDDEVQRACQFAVRRMSGFAKRPELQLDDPLSAWMQAWHDVATLHLVVAASSFDRSHCDLGLSLTVADARALVEESLALKLAERYGCANDETTADSPDQIASAGRCLLDGAAAALRDWMMTWEALGLLTTVVEAACGVSAGRSQCDLPHEDSSAARVYMVTPVMLGGKPTCIASGDVWHTEGAWRYAHKQSADAVIPRLHPDLPVSQAGDDLEESDTALPFRLMAKAMDINAPEMALKRLAGKVSLGLYLDQAVDSLPPRTNPVYDRSEDCIDVLDSLTLLGHFDDLHQLPSGRRMPGVEPATWLVHIDAATTARLISQGEQRQIAGLVHREITPGLYMVRPCDSVTAHANLMLGSAASTLGLLTERASIINDRGGKLALLASARRFGVALPRVPGRYTARAGATHAYVSTYRIPFGSYLRVVQRDQRGGLGGALTSRDIIASTIRLMTRSHCDPMRQVQELIHGLIFDCHAGSIAGSPFRFQMVFVYNGMNLTPLPFWETPRSHCDLASISLFGITSKVLATEKEAFLSDNNIRALGEILGITPRGLSQFSRSAQTAISEALAHFASKSSKPIAEELHQLFHEPQKNVDRIAI</sequence>
<dbReference type="EMBL" id="FMZQ01000007">
    <property type="protein sequence ID" value="SDC82446.1"/>
    <property type="molecule type" value="Genomic_DNA"/>
</dbReference>
<dbReference type="Proteomes" id="UP000199467">
    <property type="component" value="Unassembled WGS sequence"/>
</dbReference>
<keyword evidence="2" id="KW-1185">Reference proteome</keyword>
<evidence type="ECO:0000313" key="2">
    <source>
        <dbReference type="Proteomes" id="UP000199467"/>
    </source>
</evidence>
<dbReference type="RefSeq" id="WP_017362207.1">
    <property type="nucleotide sequence ID" value="NZ_FMZQ01000007.1"/>
</dbReference>
<accession>A0A1G6PSE9</accession>
<organism evidence="1 2">
    <name type="scientific">Ectopseudomonas chengduensis</name>
    <dbReference type="NCBI Taxonomy" id="489632"/>
    <lineage>
        <taxon>Bacteria</taxon>
        <taxon>Pseudomonadati</taxon>
        <taxon>Pseudomonadota</taxon>
        <taxon>Gammaproteobacteria</taxon>
        <taxon>Pseudomonadales</taxon>
        <taxon>Pseudomonadaceae</taxon>
        <taxon>Ectopseudomonas</taxon>
    </lineage>
</organism>
<dbReference type="GeneID" id="57609159"/>
<dbReference type="AlphaFoldDB" id="A0A1G6PSE9"/>
<protein>
    <submittedName>
        <fullName evidence="1">Uncharacterized protein</fullName>
    </submittedName>
</protein>